<evidence type="ECO:0000313" key="2">
    <source>
        <dbReference type="Proteomes" id="UP001151760"/>
    </source>
</evidence>
<evidence type="ECO:0000313" key="1">
    <source>
        <dbReference type="EMBL" id="GJT84758.1"/>
    </source>
</evidence>
<gene>
    <name evidence="1" type="ORF">Tco_1066475</name>
</gene>
<dbReference type="Proteomes" id="UP001151760">
    <property type="component" value="Unassembled WGS sequence"/>
</dbReference>
<sequence length="136" mass="15487">MFFPSFTISDIASNRIRTVGCPHLNKILHEVVSVTVWALWKWRNRIVNATPDTVSSIREEDIFPSIQMLSKLWISARLKSHIANCFVLPEEKAEGYHQGKIHQRMYPQRVNSSVSLFSIEPSACILFSELADGSGR</sequence>
<protein>
    <submittedName>
        <fullName evidence="1">Uncharacterized protein</fullName>
    </submittedName>
</protein>
<reference evidence="1" key="1">
    <citation type="journal article" date="2022" name="Int. J. Mol. Sci.">
        <title>Draft Genome of Tanacetum Coccineum: Genomic Comparison of Closely Related Tanacetum-Family Plants.</title>
        <authorList>
            <person name="Yamashiro T."/>
            <person name="Shiraishi A."/>
            <person name="Nakayama K."/>
            <person name="Satake H."/>
        </authorList>
    </citation>
    <scope>NUCLEOTIDE SEQUENCE</scope>
</reference>
<dbReference type="EMBL" id="BQNB010019386">
    <property type="protein sequence ID" value="GJT84758.1"/>
    <property type="molecule type" value="Genomic_DNA"/>
</dbReference>
<proteinExistence type="predicted"/>
<organism evidence="1 2">
    <name type="scientific">Tanacetum coccineum</name>
    <dbReference type="NCBI Taxonomy" id="301880"/>
    <lineage>
        <taxon>Eukaryota</taxon>
        <taxon>Viridiplantae</taxon>
        <taxon>Streptophyta</taxon>
        <taxon>Embryophyta</taxon>
        <taxon>Tracheophyta</taxon>
        <taxon>Spermatophyta</taxon>
        <taxon>Magnoliopsida</taxon>
        <taxon>eudicotyledons</taxon>
        <taxon>Gunneridae</taxon>
        <taxon>Pentapetalae</taxon>
        <taxon>asterids</taxon>
        <taxon>campanulids</taxon>
        <taxon>Asterales</taxon>
        <taxon>Asteraceae</taxon>
        <taxon>Asteroideae</taxon>
        <taxon>Anthemideae</taxon>
        <taxon>Anthemidinae</taxon>
        <taxon>Tanacetum</taxon>
    </lineage>
</organism>
<keyword evidence="2" id="KW-1185">Reference proteome</keyword>
<comment type="caution">
    <text evidence="1">The sequence shown here is derived from an EMBL/GenBank/DDBJ whole genome shotgun (WGS) entry which is preliminary data.</text>
</comment>
<name>A0ABQ5HC84_9ASTR</name>
<reference evidence="1" key="2">
    <citation type="submission" date="2022-01" db="EMBL/GenBank/DDBJ databases">
        <authorList>
            <person name="Yamashiro T."/>
            <person name="Shiraishi A."/>
            <person name="Satake H."/>
            <person name="Nakayama K."/>
        </authorList>
    </citation>
    <scope>NUCLEOTIDE SEQUENCE</scope>
</reference>
<accession>A0ABQ5HC84</accession>